<dbReference type="EMBL" id="DXEU01000163">
    <property type="protein sequence ID" value="HIX52941.1"/>
    <property type="molecule type" value="Genomic_DNA"/>
</dbReference>
<reference evidence="9" key="2">
    <citation type="submission" date="2021-04" db="EMBL/GenBank/DDBJ databases">
        <authorList>
            <person name="Gilroy R."/>
        </authorList>
    </citation>
    <scope>NUCLEOTIDE SEQUENCE</scope>
    <source>
        <strain evidence="9">ChiGjej4B4-12881</strain>
    </source>
</reference>
<keyword evidence="4 7" id="KW-0812">Transmembrane</keyword>
<evidence type="ECO:0000313" key="10">
    <source>
        <dbReference type="Proteomes" id="UP000886780"/>
    </source>
</evidence>
<accession>A0A9D1W573</accession>
<name>A0A9D1W573_9FIRM</name>
<dbReference type="GO" id="GO:0005886">
    <property type="term" value="C:plasma membrane"/>
    <property type="evidence" value="ECO:0007669"/>
    <property type="project" value="UniProtKB-SubCell"/>
</dbReference>
<evidence type="ECO:0000256" key="2">
    <source>
        <dbReference type="ARBA" id="ARBA00007400"/>
    </source>
</evidence>
<dbReference type="Pfam" id="PF01757">
    <property type="entry name" value="Acyl_transf_3"/>
    <property type="match status" value="1"/>
</dbReference>
<feature type="transmembrane region" description="Helical" evidence="7">
    <location>
        <begin position="195"/>
        <end position="213"/>
    </location>
</feature>
<keyword evidence="3" id="KW-1003">Cell membrane</keyword>
<comment type="similarity">
    <text evidence="2">Belongs to the acyltransferase 3 family.</text>
</comment>
<protein>
    <submittedName>
        <fullName evidence="9">Acyltransferase</fullName>
    </submittedName>
</protein>
<organism evidence="9 10">
    <name type="scientific">Candidatus Lachnoclostridium stercoripullorum</name>
    <dbReference type="NCBI Taxonomy" id="2838635"/>
    <lineage>
        <taxon>Bacteria</taxon>
        <taxon>Bacillati</taxon>
        <taxon>Bacillota</taxon>
        <taxon>Clostridia</taxon>
        <taxon>Lachnospirales</taxon>
        <taxon>Lachnospiraceae</taxon>
    </lineage>
</organism>
<feature type="transmembrane region" description="Helical" evidence="7">
    <location>
        <begin position="260"/>
        <end position="282"/>
    </location>
</feature>
<comment type="subcellular location">
    <subcellularLocation>
        <location evidence="1">Cell membrane</location>
        <topology evidence="1">Multi-pass membrane protein</topology>
    </subcellularLocation>
</comment>
<feature type="transmembrane region" description="Helical" evidence="7">
    <location>
        <begin position="161"/>
        <end position="183"/>
    </location>
</feature>
<feature type="transmembrane region" description="Helical" evidence="7">
    <location>
        <begin position="294"/>
        <end position="316"/>
    </location>
</feature>
<evidence type="ECO:0000256" key="1">
    <source>
        <dbReference type="ARBA" id="ARBA00004651"/>
    </source>
</evidence>
<gene>
    <name evidence="9" type="ORF">IAA28_09075</name>
</gene>
<feature type="transmembrane region" description="Helical" evidence="7">
    <location>
        <begin position="49"/>
        <end position="74"/>
    </location>
</feature>
<dbReference type="GO" id="GO:0009246">
    <property type="term" value="P:enterobacterial common antigen biosynthetic process"/>
    <property type="evidence" value="ECO:0007669"/>
    <property type="project" value="TreeGrafter"/>
</dbReference>
<keyword evidence="9" id="KW-0012">Acyltransferase</keyword>
<dbReference type="PANTHER" id="PTHR40074">
    <property type="entry name" value="O-ACETYLTRANSFERASE WECH"/>
    <property type="match status" value="1"/>
</dbReference>
<dbReference type="InterPro" id="IPR002656">
    <property type="entry name" value="Acyl_transf_3_dom"/>
</dbReference>
<dbReference type="Proteomes" id="UP000886780">
    <property type="component" value="Unassembled WGS sequence"/>
</dbReference>
<evidence type="ECO:0000313" key="9">
    <source>
        <dbReference type="EMBL" id="HIX52941.1"/>
    </source>
</evidence>
<comment type="caution">
    <text evidence="9">The sequence shown here is derived from an EMBL/GenBank/DDBJ whole genome shotgun (WGS) entry which is preliminary data.</text>
</comment>
<evidence type="ECO:0000259" key="8">
    <source>
        <dbReference type="Pfam" id="PF01757"/>
    </source>
</evidence>
<feature type="transmembrane region" description="Helical" evidence="7">
    <location>
        <begin position="132"/>
        <end position="149"/>
    </location>
</feature>
<evidence type="ECO:0000256" key="3">
    <source>
        <dbReference type="ARBA" id="ARBA00022475"/>
    </source>
</evidence>
<reference evidence="9" key="1">
    <citation type="journal article" date="2021" name="PeerJ">
        <title>Extensive microbial diversity within the chicken gut microbiome revealed by metagenomics and culture.</title>
        <authorList>
            <person name="Gilroy R."/>
            <person name="Ravi A."/>
            <person name="Getino M."/>
            <person name="Pursley I."/>
            <person name="Horton D.L."/>
            <person name="Alikhan N.F."/>
            <person name="Baker D."/>
            <person name="Gharbi K."/>
            <person name="Hall N."/>
            <person name="Watson M."/>
            <person name="Adriaenssens E.M."/>
            <person name="Foster-Nyarko E."/>
            <person name="Jarju S."/>
            <person name="Secka A."/>
            <person name="Antonio M."/>
            <person name="Oren A."/>
            <person name="Chaudhuri R.R."/>
            <person name="La Ragione R."/>
            <person name="Hildebrand F."/>
            <person name="Pallen M.J."/>
        </authorList>
    </citation>
    <scope>NUCLEOTIDE SEQUENCE</scope>
    <source>
        <strain evidence="9">ChiGjej4B4-12881</strain>
    </source>
</reference>
<feature type="transmembrane region" description="Helical" evidence="7">
    <location>
        <begin position="94"/>
        <end position="112"/>
    </location>
</feature>
<keyword evidence="6 7" id="KW-0472">Membrane</keyword>
<evidence type="ECO:0000256" key="7">
    <source>
        <dbReference type="SAM" id="Phobius"/>
    </source>
</evidence>
<evidence type="ECO:0000256" key="6">
    <source>
        <dbReference type="ARBA" id="ARBA00023136"/>
    </source>
</evidence>
<proteinExistence type="inferred from homology"/>
<keyword evidence="9" id="KW-0808">Transferase</keyword>
<dbReference type="PANTHER" id="PTHR40074:SF2">
    <property type="entry name" value="O-ACETYLTRANSFERASE WECH"/>
    <property type="match status" value="1"/>
</dbReference>
<feature type="transmembrane region" description="Helical" evidence="7">
    <location>
        <begin position="336"/>
        <end position="360"/>
    </location>
</feature>
<sequence>MSERMPAIHGRRLDLELMRVIACFFVIFNHTGENGFFRFSLCDSGSLRFWVYLAVSIFCKFSVPLFFMVSGALLLEREESLGRLWRHRIGKIALVLLAWSFFYYLDEVWLGWREFRLGDFAGQFLWGNWNLSFWYLYAYLAMLMTLPLLRKFAGSLTNREFVYLFSLAFVFSSLLPVLQYLLWQENHSFNSDFQLGWVCAQIFVCPLLGYFMRKRIPDFWSGRRLALLWAANLGGILVTAGLTVWKASLTGMLDENHSQSFYNLFSVLNAASVFAACTYLAGRGAALRRPLLRRLCALLQSMGGCTLGIYLLHLFFHQRLPFMGRLWDVFRVRLGLGDMISAFLYCGVIFLMGYGVTLVLKRVPLVRRLV</sequence>
<feature type="transmembrane region" description="Helical" evidence="7">
    <location>
        <begin position="225"/>
        <end position="248"/>
    </location>
</feature>
<dbReference type="GO" id="GO:0016413">
    <property type="term" value="F:O-acetyltransferase activity"/>
    <property type="evidence" value="ECO:0007669"/>
    <property type="project" value="TreeGrafter"/>
</dbReference>
<evidence type="ECO:0000256" key="5">
    <source>
        <dbReference type="ARBA" id="ARBA00022989"/>
    </source>
</evidence>
<keyword evidence="5 7" id="KW-1133">Transmembrane helix</keyword>
<feature type="domain" description="Acyltransferase 3" evidence="8">
    <location>
        <begin position="14"/>
        <end position="333"/>
    </location>
</feature>
<dbReference type="AlphaFoldDB" id="A0A9D1W573"/>
<evidence type="ECO:0000256" key="4">
    <source>
        <dbReference type="ARBA" id="ARBA00022692"/>
    </source>
</evidence>